<name>A0A8B8APZ1_CRAVI</name>
<evidence type="ECO:0000313" key="2">
    <source>
        <dbReference type="Proteomes" id="UP000694844"/>
    </source>
</evidence>
<dbReference type="AlphaFoldDB" id="A0A8B8APZ1"/>
<dbReference type="OrthoDB" id="10611132at2759"/>
<sequence length="165" mass="19114">MENVFPKRMERMRKSVCNQTLTIASLTNTVISQRTRISSQAQRMLSIQRKLEVVSKKKAETDTRLAEATQRIRSLLKDRAKCFTNEWRHFARKMTKNAPPRENGPKNRPTAPVIRTPPVLVSSSWKSRRPERKCETCGIVFSAAVDPHLIEEHIAFHNTYQKKLD</sequence>
<dbReference type="Proteomes" id="UP000694844">
    <property type="component" value="Chromosome 1"/>
</dbReference>
<evidence type="ECO:0000256" key="1">
    <source>
        <dbReference type="SAM" id="MobiDB-lite"/>
    </source>
</evidence>
<dbReference type="RefSeq" id="XP_022292703.1">
    <property type="nucleotide sequence ID" value="XM_022436995.1"/>
</dbReference>
<proteinExistence type="predicted"/>
<evidence type="ECO:0000313" key="3">
    <source>
        <dbReference type="RefSeq" id="XP_022292703.1"/>
    </source>
</evidence>
<protein>
    <submittedName>
        <fullName evidence="3">Uncharacterized protein LOC111103606</fullName>
    </submittedName>
</protein>
<feature type="region of interest" description="Disordered" evidence="1">
    <location>
        <begin position="91"/>
        <end position="115"/>
    </location>
</feature>
<dbReference type="KEGG" id="cvn:111103606"/>
<dbReference type="GeneID" id="111103606"/>
<reference evidence="2" key="1">
    <citation type="submission" date="2024-06" db="UniProtKB">
        <authorList>
            <consortium name="RefSeq"/>
        </authorList>
    </citation>
    <scope>NUCLEOTIDE SEQUENCE [LARGE SCALE GENOMIC DNA]</scope>
</reference>
<gene>
    <name evidence="3" type="primary">LOC111103606</name>
</gene>
<organism evidence="2 3">
    <name type="scientific">Crassostrea virginica</name>
    <name type="common">Eastern oyster</name>
    <dbReference type="NCBI Taxonomy" id="6565"/>
    <lineage>
        <taxon>Eukaryota</taxon>
        <taxon>Metazoa</taxon>
        <taxon>Spiralia</taxon>
        <taxon>Lophotrochozoa</taxon>
        <taxon>Mollusca</taxon>
        <taxon>Bivalvia</taxon>
        <taxon>Autobranchia</taxon>
        <taxon>Pteriomorphia</taxon>
        <taxon>Ostreida</taxon>
        <taxon>Ostreoidea</taxon>
        <taxon>Ostreidae</taxon>
        <taxon>Crassostrea</taxon>
    </lineage>
</organism>
<keyword evidence="2" id="KW-1185">Reference proteome</keyword>
<reference evidence="3" key="2">
    <citation type="submission" date="2025-08" db="UniProtKB">
        <authorList>
            <consortium name="RefSeq"/>
        </authorList>
    </citation>
    <scope>IDENTIFICATION</scope>
    <source>
        <tissue evidence="3">Whole sample</tissue>
    </source>
</reference>
<accession>A0A8B8APZ1</accession>